<organism evidence="6 7">
    <name type="scientific">Nitrogeniibacter mangrovi</name>
    <dbReference type="NCBI Taxonomy" id="2016596"/>
    <lineage>
        <taxon>Bacteria</taxon>
        <taxon>Pseudomonadati</taxon>
        <taxon>Pseudomonadota</taxon>
        <taxon>Betaproteobacteria</taxon>
        <taxon>Rhodocyclales</taxon>
        <taxon>Zoogloeaceae</taxon>
        <taxon>Nitrogeniibacter</taxon>
    </lineage>
</organism>
<feature type="transmembrane region" description="Helical" evidence="5">
    <location>
        <begin position="20"/>
        <end position="43"/>
    </location>
</feature>
<evidence type="ECO:0000256" key="3">
    <source>
        <dbReference type="ARBA" id="ARBA00022989"/>
    </source>
</evidence>
<evidence type="ECO:0000256" key="1">
    <source>
        <dbReference type="ARBA" id="ARBA00004141"/>
    </source>
</evidence>
<keyword evidence="3 5" id="KW-1133">Transmembrane helix</keyword>
<keyword evidence="7" id="KW-1185">Reference proteome</keyword>
<dbReference type="AlphaFoldDB" id="A0A6C1BB09"/>
<feature type="transmembrane region" description="Helical" evidence="5">
    <location>
        <begin position="151"/>
        <end position="169"/>
    </location>
</feature>
<dbReference type="KEGG" id="azq:G3580_15805"/>
<proteinExistence type="predicted"/>
<sequence length="249" mass="27048">MKDILRAYARAVKSLTERGVLWHLIWPSLAAALVWLVLGIVFWQPMVDGVMGWIGSWDWAAQHMNTSELGAAAVLVLVKITLAVLFLPMVYVTAALVVAVVALPMMLEKVAVTRYSDLEMRKGGTVTGSAINAVVAVLLFLVGIVVSLPFWLIPGVGLVVSILLTAWMNKKAFGYDALMLHGDREEMPRLRKRYSAGLLGLGVGCALLAYVPVLNLFAPAFCGLAYVHYLLEALRRERGGPTMNGAMPA</sequence>
<evidence type="ECO:0000256" key="4">
    <source>
        <dbReference type="ARBA" id="ARBA00023136"/>
    </source>
</evidence>
<dbReference type="Proteomes" id="UP000501991">
    <property type="component" value="Chromosome"/>
</dbReference>
<comment type="subcellular location">
    <subcellularLocation>
        <location evidence="1">Membrane</location>
        <topology evidence="1">Multi-pass membrane protein</topology>
    </subcellularLocation>
</comment>
<reference evidence="6 7" key="1">
    <citation type="submission" date="2020-02" db="EMBL/GenBank/DDBJ databases">
        <title>Nitrogenibacter mangrovi gen. nov., sp. nov. isolated from mangrove sediment, a denitrifying betaproteobacterium.</title>
        <authorList>
            <person name="Liao H."/>
            <person name="Tian Y."/>
        </authorList>
    </citation>
    <scope>NUCLEOTIDE SEQUENCE [LARGE SCALE GENOMIC DNA]</scope>
    <source>
        <strain evidence="6 7">M9-3-2</strain>
    </source>
</reference>
<name>A0A6C1BB09_9RHOO</name>
<evidence type="ECO:0000256" key="5">
    <source>
        <dbReference type="SAM" id="Phobius"/>
    </source>
</evidence>
<keyword evidence="4 5" id="KW-0472">Membrane</keyword>
<dbReference type="EMBL" id="CP048836">
    <property type="protein sequence ID" value="QID19888.1"/>
    <property type="molecule type" value="Genomic_DNA"/>
</dbReference>
<gene>
    <name evidence="6" type="ORF">G3580_15805</name>
</gene>
<evidence type="ECO:0000256" key="2">
    <source>
        <dbReference type="ARBA" id="ARBA00022692"/>
    </source>
</evidence>
<accession>A0A6C1BB09</accession>
<keyword evidence="2 5" id="KW-0812">Transmembrane</keyword>
<protein>
    <submittedName>
        <fullName evidence="6">EI24 domain-containing protein</fullName>
    </submittedName>
</protein>
<evidence type="ECO:0000313" key="6">
    <source>
        <dbReference type="EMBL" id="QID19888.1"/>
    </source>
</evidence>
<feature type="transmembrane region" description="Helical" evidence="5">
    <location>
        <begin position="194"/>
        <end position="211"/>
    </location>
</feature>
<feature type="transmembrane region" description="Helical" evidence="5">
    <location>
        <begin position="72"/>
        <end position="103"/>
    </location>
</feature>
<dbReference type="Pfam" id="PF07264">
    <property type="entry name" value="EI24"/>
    <property type="match status" value="1"/>
</dbReference>
<dbReference type="InterPro" id="IPR059112">
    <property type="entry name" value="CysZ/EI24"/>
</dbReference>
<feature type="transmembrane region" description="Helical" evidence="5">
    <location>
        <begin position="124"/>
        <end position="145"/>
    </location>
</feature>
<evidence type="ECO:0000313" key="7">
    <source>
        <dbReference type="Proteomes" id="UP000501991"/>
    </source>
</evidence>